<evidence type="ECO:0000256" key="7">
    <source>
        <dbReference type="ARBA" id="ARBA00023136"/>
    </source>
</evidence>
<evidence type="ECO:0000256" key="8">
    <source>
        <dbReference type="ARBA" id="ARBA00040593"/>
    </source>
</evidence>
<evidence type="ECO:0000256" key="1">
    <source>
        <dbReference type="ARBA" id="ARBA00004651"/>
    </source>
</evidence>
<evidence type="ECO:0000256" key="3">
    <source>
        <dbReference type="ARBA" id="ARBA00022475"/>
    </source>
</evidence>
<dbReference type="InterPro" id="IPR003689">
    <property type="entry name" value="ZIP"/>
</dbReference>
<sequence length="177" mass="18824">MTCLKNLPQGDAPVPSTTTCVRIPTRSTTLRHLVGLPPREICKPARDCMDVSGRTFSQMFCTWRCRNLAIGIGIQNFPEGLAVSLPLKMAGFSTWKSFWYGQLSGMVEPVFGLLGAAAVSLAQPVLPYALAFAAGAMIYVVVDDIIPEANASGNGKLASWGTVVGFIVMMALDVGLG</sequence>
<dbReference type="GO" id="GO:0005385">
    <property type="term" value="F:zinc ion transmembrane transporter activity"/>
    <property type="evidence" value="ECO:0007669"/>
    <property type="project" value="TreeGrafter"/>
</dbReference>
<organism evidence="12">
    <name type="scientific">Timema monikensis</name>
    <dbReference type="NCBI Taxonomy" id="170555"/>
    <lineage>
        <taxon>Eukaryota</taxon>
        <taxon>Metazoa</taxon>
        <taxon>Ecdysozoa</taxon>
        <taxon>Arthropoda</taxon>
        <taxon>Hexapoda</taxon>
        <taxon>Insecta</taxon>
        <taxon>Pterygota</taxon>
        <taxon>Neoptera</taxon>
        <taxon>Polyneoptera</taxon>
        <taxon>Phasmatodea</taxon>
        <taxon>Timematodea</taxon>
        <taxon>Timematoidea</taxon>
        <taxon>Timematidae</taxon>
        <taxon>Timema</taxon>
    </lineage>
</organism>
<dbReference type="EMBL" id="OB792699">
    <property type="protein sequence ID" value="CAD7423664.1"/>
    <property type="molecule type" value="Genomic_DNA"/>
</dbReference>
<evidence type="ECO:0000256" key="6">
    <source>
        <dbReference type="ARBA" id="ARBA00022989"/>
    </source>
</evidence>
<dbReference type="PANTHER" id="PTHR11040:SF211">
    <property type="entry name" value="ZINC TRANSPORTER ZIP11"/>
    <property type="match status" value="1"/>
</dbReference>
<keyword evidence="6 11" id="KW-1133">Transmembrane helix</keyword>
<protein>
    <recommendedName>
        <fullName evidence="8">Zinc transporter ZIP11</fullName>
    </recommendedName>
    <alternativeName>
        <fullName evidence="9">Solute carrier family 39 member 11</fullName>
    </alternativeName>
    <alternativeName>
        <fullName evidence="10">Zrt- and Irt-like protein 11</fullName>
    </alternativeName>
</protein>
<feature type="transmembrane region" description="Helical" evidence="11">
    <location>
        <begin position="98"/>
        <end position="119"/>
    </location>
</feature>
<evidence type="ECO:0000256" key="9">
    <source>
        <dbReference type="ARBA" id="ARBA00042540"/>
    </source>
</evidence>
<dbReference type="GO" id="GO:0005886">
    <property type="term" value="C:plasma membrane"/>
    <property type="evidence" value="ECO:0007669"/>
    <property type="project" value="UniProtKB-SubCell"/>
</dbReference>
<evidence type="ECO:0000256" key="2">
    <source>
        <dbReference type="ARBA" id="ARBA00006939"/>
    </source>
</evidence>
<keyword evidence="5" id="KW-0862">Zinc</keyword>
<keyword evidence="3" id="KW-1003">Cell membrane</keyword>
<reference evidence="12" key="1">
    <citation type="submission" date="2020-11" db="EMBL/GenBank/DDBJ databases">
        <authorList>
            <person name="Tran Van P."/>
        </authorList>
    </citation>
    <scope>NUCLEOTIDE SEQUENCE</scope>
</reference>
<gene>
    <name evidence="12" type="ORF">TMSB3V08_LOCUS640</name>
</gene>
<keyword evidence="7 11" id="KW-0472">Membrane</keyword>
<comment type="similarity">
    <text evidence="2">Belongs to the ZIP transporter (TC 2.A.5) family.</text>
</comment>
<dbReference type="AlphaFoldDB" id="A0A7R9DYB5"/>
<evidence type="ECO:0000256" key="5">
    <source>
        <dbReference type="ARBA" id="ARBA00022833"/>
    </source>
</evidence>
<keyword evidence="4 11" id="KW-0812">Transmembrane</keyword>
<feature type="transmembrane region" description="Helical" evidence="11">
    <location>
        <begin position="125"/>
        <end position="145"/>
    </location>
</feature>
<dbReference type="Pfam" id="PF02535">
    <property type="entry name" value="Zip"/>
    <property type="match status" value="1"/>
</dbReference>
<evidence type="ECO:0000256" key="4">
    <source>
        <dbReference type="ARBA" id="ARBA00022692"/>
    </source>
</evidence>
<evidence type="ECO:0000313" key="12">
    <source>
        <dbReference type="EMBL" id="CAD7423664.1"/>
    </source>
</evidence>
<evidence type="ECO:0000256" key="11">
    <source>
        <dbReference type="SAM" id="Phobius"/>
    </source>
</evidence>
<comment type="subcellular location">
    <subcellularLocation>
        <location evidence="1">Cell membrane</location>
        <topology evidence="1">Multi-pass membrane protein</topology>
    </subcellularLocation>
</comment>
<proteinExistence type="inferred from homology"/>
<name>A0A7R9DYB5_9NEOP</name>
<evidence type="ECO:0000256" key="10">
    <source>
        <dbReference type="ARBA" id="ARBA00042973"/>
    </source>
</evidence>
<dbReference type="PANTHER" id="PTHR11040">
    <property type="entry name" value="ZINC/IRON TRANSPORTER"/>
    <property type="match status" value="1"/>
</dbReference>
<accession>A0A7R9DYB5</accession>
<feature type="transmembrane region" description="Helical" evidence="11">
    <location>
        <begin position="157"/>
        <end position="176"/>
    </location>
</feature>